<evidence type="ECO:0000313" key="4">
    <source>
        <dbReference type="Proteomes" id="UP000266118"/>
    </source>
</evidence>
<evidence type="ECO:0000256" key="2">
    <source>
        <dbReference type="ARBA" id="ARBA00022649"/>
    </source>
</evidence>
<dbReference type="InterPro" id="IPR022789">
    <property type="entry name" value="ParD"/>
</dbReference>
<accession>A0A386HUA1</accession>
<dbReference type="InterPro" id="IPR010985">
    <property type="entry name" value="Ribbon_hlx_hlx"/>
</dbReference>
<protein>
    <submittedName>
        <fullName evidence="3">Type II toxin-antitoxin system ParD family antitoxin</fullName>
    </submittedName>
</protein>
<name>A0A386HUA1_9BACT</name>
<dbReference type="Pfam" id="PF03693">
    <property type="entry name" value="ParD_antitoxin"/>
    <property type="match status" value="1"/>
</dbReference>
<dbReference type="InterPro" id="IPR038296">
    <property type="entry name" value="ParD_sf"/>
</dbReference>
<dbReference type="AlphaFoldDB" id="A0A386HUA1"/>
<comment type="similarity">
    <text evidence="1">Belongs to the ParD antitoxin family.</text>
</comment>
<gene>
    <name evidence="3" type="ORF">D6B99_03015</name>
</gene>
<dbReference type="NCBIfam" id="TIGR02606">
    <property type="entry name" value="antidote_CC2985"/>
    <property type="match status" value="1"/>
</dbReference>
<dbReference type="CDD" id="cd22231">
    <property type="entry name" value="RHH_NikR_HicB-like"/>
    <property type="match status" value="1"/>
</dbReference>
<dbReference type="EMBL" id="CP032489">
    <property type="protein sequence ID" value="AYD49259.1"/>
    <property type="molecule type" value="Genomic_DNA"/>
</dbReference>
<dbReference type="SUPFAM" id="SSF47598">
    <property type="entry name" value="Ribbon-helix-helix"/>
    <property type="match status" value="1"/>
</dbReference>
<dbReference type="PANTHER" id="PTHR36582:SF2">
    <property type="entry name" value="ANTITOXIN PARD"/>
    <property type="match status" value="1"/>
</dbReference>
<keyword evidence="4" id="KW-1185">Reference proteome</keyword>
<dbReference type="OrthoDB" id="9815501at2"/>
<dbReference type="GO" id="GO:0006355">
    <property type="term" value="P:regulation of DNA-templated transcription"/>
    <property type="evidence" value="ECO:0007669"/>
    <property type="project" value="InterPro"/>
</dbReference>
<sequence>MARNTSVLLSEHFETLIDKEVSSGRYNSASEVVRDALRLFELEKEKIKYLRKELEMGEKRGIRKKFNPQKNLESLHKKYVK</sequence>
<dbReference type="Gene3D" id="6.10.10.120">
    <property type="entry name" value="Antitoxin ParD1-like"/>
    <property type="match status" value="1"/>
</dbReference>
<keyword evidence="2" id="KW-1277">Toxin-antitoxin system</keyword>
<evidence type="ECO:0000313" key="3">
    <source>
        <dbReference type="EMBL" id="AYD49259.1"/>
    </source>
</evidence>
<dbReference type="KEGG" id="ark:D6B99_03015"/>
<dbReference type="Proteomes" id="UP000266118">
    <property type="component" value="Chromosome"/>
</dbReference>
<proteinExistence type="inferred from homology"/>
<organism evidence="3 4">
    <name type="scientific">Arachidicoccus soli</name>
    <dbReference type="NCBI Taxonomy" id="2341117"/>
    <lineage>
        <taxon>Bacteria</taxon>
        <taxon>Pseudomonadati</taxon>
        <taxon>Bacteroidota</taxon>
        <taxon>Chitinophagia</taxon>
        <taxon>Chitinophagales</taxon>
        <taxon>Chitinophagaceae</taxon>
        <taxon>Arachidicoccus</taxon>
    </lineage>
</organism>
<evidence type="ECO:0000256" key="1">
    <source>
        <dbReference type="ARBA" id="ARBA00008580"/>
    </source>
</evidence>
<reference evidence="3 4" key="1">
    <citation type="submission" date="2018-09" db="EMBL/GenBank/DDBJ databases">
        <title>Arachidicoccus sp. nov., a bacterium isolated from soil.</title>
        <authorList>
            <person name="Weon H.-Y."/>
            <person name="Kwon S.-W."/>
            <person name="Lee S.A."/>
        </authorList>
    </citation>
    <scope>NUCLEOTIDE SEQUENCE [LARGE SCALE GENOMIC DNA]</scope>
    <source>
        <strain evidence="3 4">KIS59-12</strain>
    </source>
</reference>
<dbReference type="PANTHER" id="PTHR36582">
    <property type="entry name" value="ANTITOXIN PARD"/>
    <property type="match status" value="1"/>
</dbReference>